<sequence length="400" mass="43449">MTGKTVTMLRGCWIPRLRLAQTIDEDDESACFSRTQLGQHFSGSLGERRFETSTLMVTASPEEVAASKLVSCEALKEGGFTTEVAKSWKQAVAWRKVQEKEKAVISTAPLRILLMVLRNFEFLGAAIGDDVFVHAHTTQRAGKTEELLDAIAELADVQVKASSAAVEALQALQAALPADHNLTIDKAALWSEAGLGARAFLNAVPSGPTRMEPAVFAAELRTRDLFFSWADRAGLRPEKETLAKAARGTGAAAAAYARHKETHLNTARTCENQGVVFVPMVVEATGAWDKGAAIVIKHVARAAAARMGLDPVQTHACFLQELCVVVRSWRARAALRRRCETATLAESGLPRGIWVWRVWDRMGTYRCWSFSCWSAAALGPCLVSRCFDEGGGAEPCFASL</sequence>
<name>A0A1Q9CAL0_SYMMI</name>
<gene>
    <name evidence="1" type="ORF">AK812_SmicGene39674</name>
</gene>
<evidence type="ECO:0000313" key="1">
    <source>
        <dbReference type="EMBL" id="OLP79974.1"/>
    </source>
</evidence>
<dbReference type="EMBL" id="LSRX01001429">
    <property type="protein sequence ID" value="OLP79974.1"/>
    <property type="molecule type" value="Genomic_DNA"/>
</dbReference>
<dbReference type="Proteomes" id="UP000186817">
    <property type="component" value="Unassembled WGS sequence"/>
</dbReference>
<protein>
    <submittedName>
        <fullName evidence="1">Uncharacterized protein</fullName>
    </submittedName>
</protein>
<dbReference type="AlphaFoldDB" id="A0A1Q9CAL0"/>
<organism evidence="1 2">
    <name type="scientific">Symbiodinium microadriaticum</name>
    <name type="common">Dinoflagellate</name>
    <name type="synonym">Zooxanthella microadriatica</name>
    <dbReference type="NCBI Taxonomy" id="2951"/>
    <lineage>
        <taxon>Eukaryota</taxon>
        <taxon>Sar</taxon>
        <taxon>Alveolata</taxon>
        <taxon>Dinophyceae</taxon>
        <taxon>Suessiales</taxon>
        <taxon>Symbiodiniaceae</taxon>
        <taxon>Symbiodinium</taxon>
    </lineage>
</organism>
<comment type="caution">
    <text evidence="1">The sequence shown here is derived from an EMBL/GenBank/DDBJ whole genome shotgun (WGS) entry which is preliminary data.</text>
</comment>
<accession>A0A1Q9CAL0</accession>
<evidence type="ECO:0000313" key="2">
    <source>
        <dbReference type="Proteomes" id="UP000186817"/>
    </source>
</evidence>
<proteinExistence type="predicted"/>
<dbReference type="OrthoDB" id="437299at2759"/>
<keyword evidence="2" id="KW-1185">Reference proteome</keyword>
<reference evidence="1 2" key="1">
    <citation type="submission" date="2016-02" db="EMBL/GenBank/DDBJ databases">
        <title>Genome analysis of coral dinoflagellate symbionts highlights evolutionary adaptations to a symbiotic lifestyle.</title>
        <authorList>
            <person name="Aranda M."/>
            <person name="Li Y."/>
            <person name="Liew Y.J."/>
            <person name="Baumgarten S."/>
            <person name="Simakov O."/>
            <person name="Wilson M."/>
            <person name="Piel J."/>
            <person name="Ashoor H."/>
            <person name="Bougouffa S."/>
            <person name="Bajic V.B."/>
            <person name="Ryu T."/>
            <person name="Ravasi T."/>
            <person name="Bayer T."/>
            <person name="Micklem G."/>
            <person name="Kim H."/>
            <person name="Bhak J."/>
            <person name="Lajeunesse T.C."/>
            <person name="Voolstra C.R."/>
        </authorList>
    </citation>
    <scope>NUCLEOTIDE SEQUENCE [LARGE SCALE GENOMIC DNA]</scope>
    <source>
        <strain evidence="1 2">CCMP2467</strain>
    </source>
</reference>